<dbReference type="EMBL" id="CAJVQB010076955">
    <property type="protein sequence ID" value="CAG8844744.1"/>
    <property type="molecule type" value="Genomic_DNA"/>
</dbReference>
<evidence type="ECO:0000313" key="1">
    <source>
        <dbReference type="EMBL" id="CAG8844744.1"/>
    </source>
</evidence>
<proteinExistence type="predicted"/>
<feature type="non-terminal residue" evidence="1">
    <location>
        <position position="105"/>
    </location>
</feature>
<organism evidence="1 2">
    <name type="scientific">Gigaspora margarita</name>
    <dbReference type="NCBI Taxonomy" id="4874"/>
    <lineage>
        <taxon>Eukaryota</taxon>
        <taxon>Fungi</taxon>
        <taxon>Fungi incertae sedis</taxon>
        <taxon>Mucoromycota</taxon>
        <taxon>Glomeromycotina</taxon>
        <taxon>Glomeromycetes</taxon>
        <taxon>Diversisporales</taxon>
        <taxon>Gigasporaceae</taxon>
        <taxon>Gigaspora</taxon>
    </lineage>
</organism>
<reference evidence="1 2" key="1">
    <citation type="submission" date="2021-06" db="EMBL/GenBank/DDBJ databases">
        <authorList>
            <person name="Kallberg Y."/>
            <person name="Tangrot J."/>
            <person name="Rosling A."/>
        </authorList>
    </citation>
    <scope>NUCLEOTIDE SEQUENCE [LARGE SCALE GENOMIC DNA]</scope>
    <source>
        <strain evidence="1 2">120-4 pot B 10/14</strain>
    </source>
</reference>
<feature type="non-terminal residue" evidence="1">
    <location>
        <position position="1"/>
    </location>
</feature>
<accession>A0ABN7X0N0</accession>
<sequence>WVKEIKEVKGITKTQISKSKDKRKRRENSESTSSRPIALLLEVGSSISIAIAEPSYTSKVLRDQQFDQLMEKIKGIDEYLKEVEDKISENWNQMVKGASKALLKY</sequence>
<evidence type="ECO:0000313" key="2">
    <source>
        <dbReference type="Proteomes" id="UP000789901"/>
    </source>
</evidence>
<gene>
    <name evidence="1" type="ORF">GMARGA_LOCUS37272</name>
</gene>
<keyword evidence="2" id="KW-1185">Reference proteome</keyword>
<protein>
    <submittedName>
        <fullName evidence="1">22719_t:CDS:1</fullName>
    </submittedName>
</protein>
<dbReference type="Proteomes" id="UP000789901">
    <property type="component" value="Unassembled WGS sequence"/>
</dbReference>
<name>A0ABN7X0N0_GIGMA</name>
<comment type="caution">
    <text evidence="1">The sequence shown here is derived from an EMBL/GenBank/DDBJ whole genome shotgun (WGS) entry which is preliminary data.</text>
</comment>